<dbReference type="InterPro" id="IPR008995">
    <property type="entry name" value="Mo/tungstate-bd_C_term_dom"/>
</dbReference>
<dbReference type="PROSITE" id="PS50893">
    <property type="entry name" value="ABC_TRANSPORTER_2"/>
    <property type="match status" value="1"/>
</dbReference>
<dbReference type="EC" id="3.6.3.19" evidence="8"/>
<evidence type="ECO:0000313" key="9">
    <source>
        <dbReference type="Proteomes" id="UP000092627"/>
    </source>
</evidence>
<keyword evidence="9" id="KW-1185">Reference proteome</keyword>
<evidence type="ECO:0000259" key="7">
    <source>
        <dbReference type="PROSITE" id="PS50893"/>
    </source>
</evidence>
<evidence type="ECO:0000256" key="5">
    <source>
        <dbReference type="ARBA" id="ARBA00022967"/>
    </source>
</evidence>
<dbReference type="PROSITE" id="PS00211">
    <property type="entry name" value="ABC_TRANSPORTER_1"/>
    <property type="match status" value="1"/>
</dbReference>
<sequence>MPNITLNNISKRYTPDHPPAVDQVSMEIEDGAFMCVLGPSGCGKSTILRMIAGLENLTDGEIAVAGKSLDHVRKGIFVPPEKRHIGLVFQSYALWPHMTVARNIEFGLKLQKMPAQERKQRVADMIAMLKIEGLEDRYPAQLSGGQQQRVALARTLAMNPGVLLLDEPLSNLDAALRLSMRAELTRLHKEFGTTIVFVTHDQWEAMTLATKIAVMNKGTLQQIGTPDDIYERPANRFVAEFIGNPPINMLPVTSSVAQHLINISGFSIPSEASTDQAMLGLRPEGLQLSTDASGKGFPVVISDIMPTGGAWIIELQANAVTSENESFSLVYTTQTPPLWRKGEHVFLRAAPHAMHLFSKDGERQSLSINSKTAAFAEMKTPNLCKSKTEDIL</sequence>
<dbReference type="InterPro" id="IPR027417">
    <property type="entry name" value="P-loop_NTPase"/>
</dbReference>
<evidence type="ECO:0000256" key="6">
    <source>
        <dbReference type="ARBA" id="ARBA00023136"/>
    </source>
</evidence>
<dbReference type="SUPFAM" id="SSF50331">
    <property type="entry name" value="MOP-like"/>
    <property type="match status" value="1"/>
</dbReference>
<organism evidence="8 9">
    <name type="scientific">Marinomonas aquimarina</name>
    <dbReference type="NCBI Taxonomy" id="295068"/>
    <lineage>
        <taxon>Bacteria</taxon>
        <taxon>Pseudomonadati</taxon>
        <taxon>Pseudomonadota</taxon>
        <taxon>Gammaproteobacteria</taxon>
        <taxon>Oceanospirillales</taxon>
        <taxon>Oceanospirillaceae</taxon>
        <taxon>Marinomonas</taxon>
    </lineage>
</organism>
<evidence type="ECO:0000256" key="4">
    <source>
        <dbReference type="ARBA" id="ARBA00022840"/>
    </source>
</evidence>
<keyword evidence="2" id="KW-1003">Cell membrane</keyword>
<keyword evidence="4 8" id="KW-0067">ATP-binding</keyword>
<dbReference type="Proteomes" id="UP000092627">
    <property type="component" value="Unassembled WGS sequence"/>
</dbReference>
<dbReference type="Gene3D" id="3.40.50.300">
    <property type="entry name" value="P-loop containing nucleotide triphosphate hydrolases"/>
    <property type="match status" value="1"/>
</dbReference>
<dbReference type="GO" id="GO:0005524">
    <property type="term" value="F:ATP binding"/>
    <property type="evidence" value="ECO:0007669"/>
    <property type="project" value="UniProtKB-KW"/>
</dbReference>
<dbReference type="GO" id="GO:0055052">
    <property type="term" value="C:ATP-binding cassette (ABC) transporter complex, substrate-binding subunit-containing"/>
    <property type="evidence" value="ECO:0007669"/>
    <property type="project" value="TreeGrafter"/>
</dbReference>
<dbReference type="STRING" id="295068.MAQ5080_02327"/>
<dbReference type="InterPro" id="IPR003593">
    <property type="entry name" value="AAA+_ATPase"/>
</dbReference>
<keyword evidence="5" id="KW-1278">Translocase</keyword>
<keyword evidence="3" id="KW-0547">Nucleotide-binding</keyword>
<keyword evidence="8" id="KW-0378">Hydrolase</keyword>
<evidence type="ECO:0000256" key="1">
    <source>
        <dbReference type="ARBA" id="ARBA00022448"/>
    </source>
</evidence>
<dbReference type="InterPro" id="IPR003439">
    <property type="entry name" value="ABC_transporter-like_ATP-bd"/>
</dbReference>
<dbReference type="RefSeq" id="WP_067210328.1">
    <property type="nucleotide sequence ID" value="NZ_FLOC01000013.1"/>
</dbReference>
<feature type="domain" description="ABC transporter" evidence="7">
    <location>
        <begin position="4"/>
        <end position="242"/>
    </location>
</feature>
<dbReference type="PANTHER" id="PTHR43875:SF15">
    <property type="entry name" value="TREHALOSE IMPORT ATP-BINDING PROTEIN SUGC"/>
    <property type="match status" value="1"/>
</dbReference>
<evidence type="ECO:0000256" key="2">
    <source>
        <dbReference type="ARBA" id="ARBA00022475"/>
    </source>
</evidence>
<dbReference type="EMBL" id="FLOC01000013">
    <property type="protein sequence ID" value="SBS32690.1"/>
    <property type="molecule type" value="Genomic_DNA"/>
</dbReference>
<dbReference type="PANTHER" id="PTHR43875">
    <property type="entry name" value="MALTODEXTRIN IMPORT ATP-BINDING PROTEIN MSMX"/>
    <property type="match status" value="1"/>
</dbReference>
<dbReference type="InterPro" id="IPR017871">
    <property type="entry name" value="ABC_transporter-like_CS"/>
</dbReference>
<evidence type="ECO:0000256" key="3">
    <source>
        <dbReference type="ARBA" id="ARBA00022741"/>
    </source>
</evidence>
<name>A0A1A8THG2_9GAMM</name>
<keyword evidence="6" id="KW-0472">Membrane</keyword>
<dbReference type="Pfam" id="PF00005">
    <property type="entry name" value="ABC_tran"/>
    <property type="match status" value="1"/>
</dbReference>
<dbReference type="SMART" id="SM00382">
    <property type="entry name" value="AAA"/>
    <property type="match status" value="1"/>
</dbReference>
<dbReference type="SUPFAM" id="SSF52540">
    <property type="entry name" value="P-loop containing nucleoside triphosphate hydrolases"/>
    <property type="match status" value="1"/>
</dbReference>
<gene>
    <name evidence="8" type="primary">malK</name>
    <name evidence="8" type="ORF">MAQ5080_02327</name>
</gene>
<dbReference type="InterPro" id="IPR047641">
    <property type="entry name" value="ABC_transpr_MalK/UgpC-like"/>
</dbReference>
<dbReference type="AlphaFoldDB" id="A0A1A8THG2"/>
<dbReference type="InterPro" id="IPR013611">
    <property type="entry name" value="Transp-assoc_OB_typ2"/>
</dbReference>
<dbReference type="GO" id="GO:0016887">
    <property type="term" value="F:ATP hydrolysis activity"/>
    <property type="evidence" value="ECO:0007669"/>
    <property type="project" value="InterPro"/>
</dbReference>
<protein>
    <submittedName>
        <fullName evidence="8">Maltose/maltodextrin import ATP-binding protein MalK</fullName>
        <ecNumber evidence="8">3.6.3.19</ecNumber>
    </submittedName>
</protein>
<dbReference type="FunFam" id="3.40.50.300:FF:000042">
    <property type="entry name" value="Maltose/maltodextrin ABC transporter, ATP-binding protein"/>
    <property type="match status" value="1"/>
</dbReference>
<accession>A0A1A8THG2</accession>
<dbReference type="Pfam" id="PF08402">
    <property type="entry name" value="TOBE_2"/>
    <property type="match status" value="1"/>
</dbReference>
<evidence type="ECO:0000313" key="8">
    <source>
        <dbReference type="EMBL" id="SBS32690.1"/>
    </source>
</evidence>
<dbReference type="OrthoDB" id="9802264at2"/>
<proteinExistence type="predicted"/>
<dbReference type="GO" id="GO:0140359">
    <property type="term" value="F:ABC-type transporter activity"/>
    <property type="evidence" value="ECO:0007669"/>
    <property type="project" value="UniProtKB-ARBA"/>
</dbReference>
<dbReference type="Gene3D" id="2.40.50.100">
    <property type="match status" value="1"/>
</dbReference>
<keyword evidence="1" id="KW-0813">Transport</keyword>
<reference evidence="8 9" key="1">
    <citation type="submission" date="2016-06" db="EMBL/GenBank/DDBJ databases">
        <authorList>
            <person name="Kjaerup R.B."/>
            <person name="Dalgaard T.S."/>
            <person name="Juul-Madsen H.R."/>
        </authorList>
    </citation>
    <scope>NUCLEOTIDE SEQUENCE [LARGE SCALE GENOMIC DNA]</scope>
    <source>
        <strain evidence="8 9">CECT 5080</strain>
    </source>
</reference>